<gene>
    <name evidence="1" type="ORF">J6I44_05495</name>
</gene>
<dbReference type="RefSeq" id="WP_265765000.1">
    <property type="nucleotide sequence ID" value="NZ_JAGGJA010000003.1"/>
</dbReference>
<proteinExistence type="predicted"/>
<evidence type="ECO:0000313" key="1">
    <source>
        <dbReference type="EMBL" id="MCW9706295.1"/>
    </source>
</evidence>
<dbReference type="InterPro" id="IPR013783">
    <property type="entry name" value="Ig-like_fold"/>
</dbReference>
<organism evidence="1 2">
    <name type="scientific">Fodinibius salsisoli</name>
    <dbReference type="NCBI Taxonomy" id="2820877"/>
    <lineage>
        <taxon>Bacteria</taxon>
        <taxon>Pseudomonadati</taxon>
        <taxon>Balneolota</taxon>
        <taxon>Balneolia</taxon>
        <taxon>Balneolales</taxon>
        <taxon>Balneolaceae</taxon>
        <taxon>Fodinibius</taxon>
    </lineage>
</organism>
<accession>A0ABT3PK34</accession>
<comment type="caution">
    <text evidence="1">The sequence shown here is derived from an EMBL/GenBank/DDBJ whole genome shotgun (WGS) entry which is preliminary data.</text>
</comment>
<dbReference type="EMBL" id="JAGGJA010000003">
    <property type="protein sequence ID" value="MCW9706295.1"/>
    <property type="molecule type" value="Genomic_DNA"/>
</dbReference>
<sequence length="246" mass="27747">MLAIHDDTNVGSLFINNNSDEPKEVSITTEFGYPDSDSLGNLEMNYDDTKAEEQYGLDEDIRIFPRSFVIKPNQQQTVRLQVRPSQDRSNGVYWTRISVTSNAVTPEVDEKETEGITTQINYQFEQNIAAFYHKGKTTTGVEVRDIEVEQNDDILTIIAQLSRTGNSPFLGSIHAELYDQSGQKVGEAETTTTVYFDESRQLDLNAEDLPQGTYLLEVSLETKRRDISPQNLVQAPQITETISVEL</sequence>
<evidence type="ECO:0000313" key="2">
    <source>
        <dbReference type="Proteomes" id="UP001207918"/>
    </source>
</evidence>
<dbReference type="Gene3D" id="2.60.40.10">
    <property type="entry name" value="Immunoglobulins"/>
    <property type="match status" value="1"/>
</dbReference>
<name>A0ABT3PK34_9BACT</name>
<protein>
    <submittedName>
        <fullName evidence="1">Uncharacterized protein</fullName>
    </submittedName>
</protein>
<dbReference type="Proteomes" id="UP001207918">
    <property type="component" value="Unassembled WGS sequence"/>
</dbReference>
<keyword evidence="2" id="KW-1185">Reference proteome</keyword>
<reference evidence="1 2" key="1">
    <citation type="submission" date="2021-03" db="EMBL/GenBank/DDBJ databases">
        <title>Aliifodinibius sp. nov., a new bacterium isolated from saline soil.</title>
        <authorList>
            <person name="Galisteo C."/>
            <person name="De La Haba R."/>
            <person name="Sanchez-Porro C."/>
            <person name="Ventosa A."/>
        </authorList>
    </citation>
    <scope>NUCLEOTIDE SEQUENCE [LARGE SCALE GENOMIC DNA]</scope>
    <source>
        <strain evidence="1 2">1BSP15-2V2</strain>
    </source>
</reference>